<dbReference type="PANTHER" id="PTHR33204">
    <property type="entry name" value="TRANSCRIPTIONAL REGULATOR, MARR FAMILY"/>
    <property type="match status" value="1"/>
</dbReference>
<dbReference type="EMBL" id="FZOF01000005">
    <property type="protein sequence ID" value="SNS37707.1"/>
    <property type="molecule type" value="Genomic_DNA"/>
</dbReference>
<accession>A0A239DZB5</accession>
<proteinExistence type="predicted"/>
<dbReference type="RefSeq" id="WP_089223798.1">
    <property type="nucleotide sequence ID" value="NZ_FZOF01000005.1"/>
</dbReference>
<dbReference type="Proteomes" id="UP000198280">
    <property type="component" value="Unassembled WGS sequence"/>
</dbReference>
<evidence type="ECO:0000313" key="6">
    <source>
        <dbReference type="Proteomes" id="UP000198280"/>
    </source>
</evidence>
<feature type="domain" description="HTH hxlR-type" evidence="4">
    <location>
        <begin position="14"/>
        <end position="114"/>
    </location>
</feature>
<reference evidence="5 6" key="1">
    <citation type="submission" date="2017-06" db="EMBL/GenBank/DDBJ databases">
        <authorList>
            <person name="Kim H.J."/>
            <person name="Triplett B.A."/>
        </authorList>
    </citation>
    <scope>NUCLEOTIDE SEQUENCE [LARGE SCALE GENOMIC DNA]</scope>
    <source>
        <strain evidence="5 6">CGMCC 4.1858</strain>
    </source>
</reference>
<evidence type="ECO:0000256" key="2">
    <source>
        <dbReference type="ARBA" id="ARBA00023125"/>
    </source>
</evidence>
<dbReference type="Pfam" id="PF01638">
    <property type="entry name" value="HxlR"/>
    <property type="match status" value="1"/>
</dbReference>
<dbReference type="OrthoDB" id="9792527at2"/>
<dbReference type="InterPro" id="IPR036388">
    <property type="entry name" value="WH-like_DNA-bd_sf"/>
</dbReference>
<evidence type="ECO:0000256" key="3">
    <source>
        <dbReference type="ARBA" id="ARBA00023163"/>
    </source>
</evidence>
<keyword evidence="6" id="KW-1185">Reference proteome</keyword>
<dbReference type="PANTHER" id="PTHR33204:SF18">
    <property type="entry name" value="TRANSCRIPTIONAL REGULATORY PROTEIN"/>
    <property type="match status" value="1"/>
</dbReference>
<dbReference type="InterPro" id="IPR002577">
    <property type="entry name" value="HTH_HxlR"/>
</dbReference>
<evidence type="ECO:0000259" key="4">
    <source>
        <dbReference type="PROSITE" id="PS51118"/>
    </source>
</evidence>
<dbReference type="Gene3D" id="1.10.10.10">
    <property type="entry name" value="Winged helix-like DNA-binding domain superfamily/Winged helix DNA-binding domain"/>
    <property type="match status" value="1"/>
</dbReference>
<dbReference type="SUPFAM" id="SSF46785">
    <property type="entry name" value="Winged helix' DNA-binding domain"/>
    <property type="match status" value="1"/>
</dbReference>
<organism evidence="5 6">
    <name type="scientific">Actinacidiphila glaucinigra</name>
    <dbReference type="NCBI Taxonomy" id="235986"/>
    <lineage>
        <taxon>Bacteria</taxon>
        <taxon>Bacillati</taxon>
        <taxon>Actinomycetota</taxon>
        <taxon>Actinomycetes</taxon>
        <taxon>Kitasatosporales</taxon>
        <taxon>Streptomycetaceae</taxon>
        <taxon>Actinacidiphila</taxon>
    </lineage>
</organism>
<dbReference type="InterPro" id="IPR036390">
    <property type="entry name" value="WH_DNA-bd_sf"/>
</dbReference>
<dbReference type="AlphaFoldDB" id="A0A239DZB5"/>
<dbReference type="GO" id="GO:0003677">
    <property type="term" value="F:DNA binding"/>
    <property type="evidence" value="ECO:0007669"/>
    <property type="project" value="UniProtKB-KW"/>
</dbReference>
<dbReference type="PROSITE" id="PS51118">
    <property type="entry name" value="HTH_HXLR"/>
    <property type="match status" value="1"/>
</dbReference>
<name>A0A239DZB5_9ACTN</name>
<evidence type="ECO:0000313" key="5">
    <source>
        <dbReference type="EMBL" id="SNS37707.1"/>
    </source>
</evidence>
<gene>
    <name evidence="5" type="ORF">SAMN05216252_105237</name>
</gene>
<evidence type="ECO:0000256" key="1">
    <source>
        <dbReference type="ARBA" id="ARBA00023015"/>
    </source>
</evidence>
<keyword evidence="2" id="KW-0238">DNA-binding</keyword>
<keyword evidence="1" id="KW-0805">Transcription regulation</keyword>
<protein>
    <submittedName>
        <fullName evidence="5">Transcriptional regulator, HxlR family</fullName>
    </submittedName>
</protein>
<keyword evidence="3" id="KW-0804">Transcription</keyword>
<sequence>MSSAKATGREETVCSIARTLEVVGDKWTLLILREAALRRVTRFADFRRELGIAPDLLTGRLGSLVDEGIMEKRPYREPGSRTRYSYHLTPAGEELRLILAALQQWGDVHRTPARGPAHLRRSAAGGRPVSVAFVDDAGTVLPVTDVEFAPSQGLAR</sequence>